<sequence length="136" mass="16184">MPRELSAYEEWCKNYAGKPWKSTISDNDGVDYVRHSFTSEKGAPLADFEPVDGSIKINMDELWDTVKEGTYKFPEEELITLYMETLSHELDHKWMCWGMESEFDGTFNEMDERVMRVVSDWIHFGKETKMEEYDWK</sequence>
<dbReference type="EMBL" id="LAZR01006096">
    <property type="protein sequence ID" value="KKM94763.1"/>
    <property type="molecule type" value="Genomic_DNA"/>
</dbReference>
<dbReference type="AlphaFoldDB" id="A0A0F9LN40"/>
<proteinExistence type="predicted"/>
<gene>
    <name evidence="1" type="ORF">LCGC14_1195000</name>
</gene>
<name>A0A0F9LN40_9ZZZZ</name>
<accession>A0A0F9LN40</accession>
<reference evidence="1" key="1">
    <citation type="journal article" date="2015" name="Nature">
        <title>Complex archaea that bridge the gap between prokaryotes and eukaryotes.</title>
        <authorList>
            <person name="Spang A."/>
            <person name="Saw J.H."/>
            <person name="Jorgensen S.L."/>
            <person name="Zaremba-Niedzwiedzka K."/>
            <person name="Martijn J."/>
            <person name="Lind A.E."/>
            <person name="van Eijk R."/>
            <person name="Schleper C."/>
            <person name="Guy L."/>
            <person name="Ettema T.J."/>
        </authorList>
    </citation>
    <scope>NUCLEOTIDE SEQUENCE</scope>
</reference>
<evidence type="ECO:0000313" key="1">
    <source>
        <dbReference type="EMBL" id="KKM94763.1"/>
    </source>
</evidence>
<comment type="caution">
    <text evidence="1">The sequence shown here is derived from an EMBL/GenBank/DDBJ whole genome shotgun (WGS) entry which is preliminary data.</text>
</comment>
<organism evidence="1">
    <name type="scientific">marine sediment metagenome</name>
    <dbReference type="NCBI Taxonomy" id="412755"/>
    <lineage>
        <taxon>unclassified sequences</taxon>
        <taxon>metagenomes</taxon>
        <taxon>ecological metagenomes</taxon>
    </lineage>
</organism>
<protein>
    <submittedName>
        <fullName evidence="1">Uncharacterized protein</fullName>
    </submittedName>
</protein>